<dbReference type="Gene3D" id="3.40.50.2300">
    <property type="match status" value="1"/>
</dbReference>
<evidence type="ECO:0000256" key="7">
    <source>
        <dbReference type="ARBA" id="ARBA00022777"/>
    </source>
</evidence>
<keyword evidence="16" id="KW-1185">Reference proteome</keyword>
<dbReference type="SUPFAM" id="SSF55874">
    <property type="entry name" value="ATPase domain of HSP90 chaperone/DNA topoisomerase II/histidine kinase"/>
    <property type="match status" value="1"/>
</dbReference>
<evidence type="ECO:0000313" key="16">
    <source>
        <dbReference type="Proteomes" id="UP000094569"/>
    </source>
</evidence>
<reference evidence="15 16" key="1">
    <citation type="journal article" date="2016" name="BMC Genomics">
        <title>Comparative genomic and transcriptomic analyses of the Fuzhuan brick tea-fermentation fungus Aspergillus cristatus.</title>
        <authorList>
            <person name="Ge Y."/>
            <person name="Wang Y."/>
            <person name="Liu Y."/>
            <person name="Tan Y."/>
            <person name="Ren X."/>
            <person name="Zhang X."/>
            <person name="Hyde K.D."/>
            <person name="Liu Y."/>
            <person name="Liu Z."/>
        </authorList>
    </citation>
    <scope>NUCLEOTIDE SEQUENCE [LARGE SCALE GENOMIC DNA]</scope>
    <source>
        <strain evidence="15 16">GZAAS20.1005</strain>
    </source>
</reference>
<dbReference type="STRING" id="573508.A0A1E3B8H2"/>
<dbReference type="FunFam" id="3.30.450.20:FF:000136">
    <property type="entry name" value="Sensor histidine kinase/response regulator Fos-1"/>
    <property type="match status" value="1"/>
</dbReference>
<evidence type="ECO:0000313" key="15">
    <source>
        <dbReference type="EMBL" id="ODM17270.1"/>
    </source>
</evidence>
<evidence type="ECO:0000256" key="6">
    <source>
        <dbReference type="ARBA" id="ARBA00022679"/>
    </source>
</evidence>
<dbReference type="Pfam" id="PF13426">
    <property type="entry name" value="PAS_9"/>
    <property type="match status" value="1"/>
</dbReference>
<evidence type="ECO:0000256" key="2">
    <source>
        <dbReference type="ARBA" id="ARBA00004496"/>
    </source>
</evidence>
<feature type="region of interest" description="Disordered" evidence="10">
    <location>
        <begin position="39"/>
        <end position="60"/>
    </location>
</feature>
<dbReference type="Proteomes" id="UP000094569">
    <property type="component" value="Unassembled WGS sequence"/>
</dbReference>
<dbReference type="SMART" id="SM00388">
    <property type="entry name" value="HisKA"/>
    <property type="match status" value="1"/>
</dbReference>
<feature type="modified residue" description="4-aspartylphosphate" evidence="9">
    <location>
        <position position="642"/>
    </location>
</feature>
<keyword evidence="5 9" id="KW-0597">Phosphoprotein</keyword>
<keyword evidence="8" id="KW-0902">Two-component regulatory system</keyword>
<comment type="subcellular location">
    <subcellularLocation>
        <location evidence="2">Cytoplasm</location>
    </subcellularLocation>
</comment>
<dbReference type="InterPro" id="IPR003594">
    <property type="entry name" value="HATPase_dom"/>
</dbReference>
<dbReference type="PROSITE" id="PS50113">
    <property type="entry name" value="PAC"/>
    <property type="match status" value="1"/>
</dbReference>
<evidence type="ECO:0000259" key="12">
    <source>
        <dbReference type="PROSITE" id="PS50110"/>
    </source>
</evidence>
<keyword evidence="7" id="KW-0418">Kinase</keyword>
<dbReference type="PRINTS" id="PR00344">
    <property type="entry name" value="BCTRLSENSOR"/>
</dbReference>
<dbReference type="CDD" id="cd00130">
    <property type="entry name" value="PAS"/>
    <property type="match status" value="1"/>
</dbReference>
<dbReference type="SUPFAM" id="SSF52172">
    <property type="entry name" value="CheY-like"/>
    <property type="match status" value="1"/>
</dbReference>
<dbReference type="InterPro" id="IPR001789">
    <property type="entry name" value="Sig_transdc_resp-reg_receiver"/>
</dbReference>
<dbReference type="EC" id="2.7.13.3" evidence="3"/>
<dbReference type="SMART" id="SM00387">
    <property type="entry name" value="HATPase_c"/>
    <property type="match status" value="1"/>
</dbReference>
<dbReference type="FunFam" id="3.30.565.10:FF:000010">
    <property type="entry name" value="Sensor histidine kinase RcsC"/>
    <property type="match status" value="1"/>
</dbReference>
<keyword evidence="6" id="KW-0808">Transferase</keyword>
<dbReference type="CDD" id="cd16922">
    <property type="entry name" value="HATPase_EvgS-ArcB-TorS-like"/>
    <property type="match status" value="1"/>
</dbReference>
<protein>
    <recommendedName>
        <fullName evidence="3">histidine kinase</fullName>
        <ecNumber evidence="3">2.7.13.3</ecNumber>
    </recommendedName>
</protein>
<dbReference type="InterPro" id="IPR000700">
    <property type="entry name" value="PAS-assoc_C"/>
</dbReference>
<dbReference type="CDD" id="cd00082">
    <property type="entry name" value="HisKA"/>
    <property type="match status" value="1"/>
</dbReference>
<dbReference type="SUPFAM" id="SSF55785">
    <property type="entry name" value="PYP-like sensor domain (PAS domain)"/>
    <property type="match status" value="2"/>
</dbReference>
<evidence type="ECO:0000256" key="4">
    <source>
        <dbReference type="ARBA" id="ARBA00022490"/>
    </source>
</evidence>
<evidence type="ECO:0000259" key="11">
    <source>
        <dbReference type="PROSITE" id="PS50109"/>
    </source>
</evidence>
<dbReference type="CDD" id="cd17546">
    <property type="entry name" value="REC_hyHK_CKI1_RcsC-like"/>
    <property type="match status" value="1"/>
</dbReference>
<feature type="domain" description="PAS" evidence="13">
    <location>
        <begin position="210"/>
        <end position="249"/>
    </location>
</feature>
<evidence type="ECO:0000259" key="13">
    <source>
        <dbReference type="PROSITE" id="PS50112"/>
    </source>
</evidence>
<proteinExistence type="predicted"/>
<evidence type="ECO:0000256" key="8">
    <source>
        <dbReference type="ARBA" id="ARBA00023012"/>
    </source>
</evidence>
<dbReference type="Pfam" id="PF00512">
    <property type="entry name" value="HisKA"/>
    <property type="match status" value="1"/>
</dbReference>
<dbReference type="InterPro" id="IPR036097">
    <property type="entry name" value="HisK_dim/P_sf"/>
</dbReference>
<dbReference type="GO" id="GO:0005737">
    <property type="term" value="C:cytoplasm"/>
    <property type="evidence" value="ECO:0007669"/>
    <property type="project" value="UniProtKB-SubCell"/>
</dbReference>
<feature type="domain" description="PAC" evidence="14">
    <location>
        <begin position="269"/>
        <end position="320"/>
    </location>
</feature>
<dbReference type="InterPro" id="IPR004358">
    <property type="entry name" value="Sig_transdc_His_kin-like_C"/>
</dbReference>
<dbReference type="Gene3D" id="3.30.565.10">
    <property type="entry name" value="Histidine kinase-like ATPase, C-terminal domain"/>
    <property type="match status" value="1"/>
</dbReference>
<dbReference type="FunFam" id="1.10.287.130:FF:000030">
    <property type="entry name" value="Putative histidine kinase 5"/>
    <property type="match status" value="1"/>
</dbReference>
<evidence type="ECO:0000256" key="5">
    <source>
        <dbReference type="ARBA" id="ARBA00022553"/>
    </source>
</evidence>
<gene>
    <name evidence="15" type="ORF">SI65_06945</name>
</gene>
<dbReference type="OrthoDB" id="60033at2759"/>
<evidence type="ECO:0000256" key="1">
    <source>
        <dbReference type="ARBA" id="ARBA00000085"/>
    </source>
</evidence>
<evidence type="ECO:0000259" key="14">
    <source>
        <dbReference type="PROSITE" id="PS50113"/>
    </source>
</evidence>
<accession>A0A1E3B8H2</accession>
<dbReference type="PROSITE" id="PS50109">
    <property type="entry name" value="HIS_KIN"/>
    <property type="match status" value="1"/>
</dbReference>
<dbReference type="SMART" id="SM00091">
    <property type="entry name" value="PAS"/>
    <property type="match status" value="2"/>
</dbReference>
<dbReference type="InterPro" id="IPR011006">
    <property type="entry name" value="CheY-like_superfamily"/>
</dbReference>
<dbReference type="Gene3D" id="3.30.450.20">
    <property type="entry name" value="PAS domain"/>
    <property type="match status" value="1"/>
</dbReference>
<dbReference type="EMBL" id="JXNT01000008">
    <property type="protein sequence ID" value="ODM17270.1"/>
    <property type="molecule type" value="Genomic_DNA"/>
</dbReference>
<dbReference type="Pfam" id="PF02518">
    <property type="entry name" value="HATPase_c"/>
    <property type="match status" value="1"/>
</dbReference>
<dbReference type="VEuPathDB" id="FungiDB:SI65_06945"/>
<sequence>MVPNNQLLRLTIGNREPVTVAMATPPPEEDLYLGKRHEEDDYEEAHREQHEKDYSSHTHECLTRRRDDPLTRIYRLTPIPTILLDASLRVVEVSNSHLEIFQQCRDALLDKCIYEISSCVIPDIVTLSGALQAAVASRDVQTIDGIYLPDTNSYFSIRLIPIFDGPELIYMVLETQNATTEHAESRACSKQTYINGSYRTLLDTVKDYAIFMLDTRGNIATWNSGATVLNGYSADEIIGRHFSIFYSDEDCIRQKPEKELEVCLRDGKVEDEGWRYRRDGSRFWANVLVTPIYQFGHHVGFAKVTRDLTERKAAEARLIAAFEESSKLKSDFLANMSHEIRTPMNGMLLALTMLTSTELNQQQQEYASIIEDSTSILLQVINDVLDYSKLSSGAFSLHSDIVNARTIIDAVVRNCNPLLKPGVELTSHLPDDFPQYLKGDPLRFRQVLQNLVGNAVKFTEQGSVRIHTSFSVDEEKRDAYNILTEVIDTGIGVPADSINTLFTPFTRFADSCTKKYQGTGLGLSICKGLAELMNGTVGFRPNPDGRGSIFWVTARMNRTDEVDSARAAGLASEETFDPTEEIRKIAPQKHILLVEDNMVNQMVMRKLLNSVGFERVDVAWDGAQAVQMVKQRPLSYNVVLMDVSMPVLSGLEATSRIRELHIDVPIIALTGNALKGDAETYLAKGMNDYLAKPIHRQQLLRMLWKWIV</sequence>
<evidence type="ECO:0000256" key="10">
    <source>
        <dbReference type="SAM" id="MobiDB-lite"/>
    </source>
</evidence>
<organism evidence="15 16">
    <name type="scientific">Aspergillus cristatus</name>
    <name type="common">Chinese Fuzhuan brick tea-fermentation fungus</name>
    <name type="synonym">Eurotium cristatum</name>
    <dbReference type="NCBI Taxonomy" id="573508"/>
    <lineage>
        <taxon>Eukaryota</taxon>
        <taxon>Fungi</taxon>
        <taxon>Dikarya</taxon>
        <taxon>Ascomycota</taxon>
        <taxon>Pezizomycotina</taxon>
        <taxon>Eurotiomycetes</taxon>
        <taxon>Eurotiomycetidae</taxon>
        <taxon>Eurotiales</taxon>
        <taxon>Aspergillaceae</taxon>
        <taxon>Aspergillus</taxon>
        <taxon>Aspergillus subgen. Aspergillus</taxon>
    </lineage>
</organism>
<dbReference type="SUPFAM" id="SSF47384">
    <property type="entry name" value="Homodimeric domain of signal transducing histidine kinase"/>
    <property type="match status" value="1"/>
</dbReference>
<dbReference type="InterPro" id="IPR000014">
    <property type="entry name" value="PAS"/>
</dbReference>
<dbReference type="PROSITE" id="PS50112">
    <property type="entry name" value="PAS"/>
    <property type="match status" value="1"/>
</dbReference>
<dbReference type="InterPro" id="IPR005467">
    <property type="entry name" value="His_kinase_dom"/>
</dbReference>
<dbReference type="InterPro" id="IPR036890">
    <property type="entry name" value="HATPase_C_sf"/>
</dbReference>
<dbReference type="NCBIfam" id="TIGR00229">
    <property type="entry name" value="sensory_box"/>
    <property type="match status" value="1"/>
</dbReference>
<comment type="catalytic activity">
    <reaction evidence="1">
        <text>ATP + protein L-histidine = ADP + protein N-phospho-L-histidine.</text>
        <dbReference type="EC" id="2.7.13.3"/>
    </reaction>
</comment>
<dbReference type="SMART" id="SM00448">
    <property type="entry name" value="REC"/>
    <property type="match status" value="1"/>
</dbReference>
<feature type="domain" description="Histidine kinase" evidence="11">
    <location>
        <begin position="335"/>
        <end position="558"/>
    </location>
</feature>
<evidence type="ECO:0000256" key="9">
    <source>
        <dbReference type="PROSITE-ProRule" id="PRU00169"/>
    </source>
</evidence>
<evidence type="ECO:0000256" key="3">
    <source>
        <dbReference type="ARBA" id="ARBA00012438"/>
    </source>
</evidence>
<name>A0A1E3B8H2_ASPCR</name>
<dbReference type="PANTHER" id="PTHR45339:SF1">
    <property type="entry name" value="HYBRID SIGNAL TRANSDUCTION HISTIDINE KINASE J"/>
    <property type="match status" value="1"/>
</dbReference>
<feature type="domain" description="Response regulatory" evidence="12">
    <location>
        <begin position="590"/>
        <end position="707"/>
    </location>
</feature>
<dbReference type="AlphaFoldDB" id="A0A1E3B8H2"/>
<comment type="caution">
    <text evidence="15">The sequence shown here is derived from an EMBL/GenBank/DDBJ whole genome shotgun (WGS) entry which is preliminary data.</text>
</comment>
<dbReference type="Gene3D" id="1.10.287.130">
    <property type="match status" value="1"/>
</dbReference>
<dbReference type="InterPro" id="IPR003661">
    <property type="entry name" value="HisK_dim/P_dom"/>
</dbReference>
<keyword evidence="4" id="KW-0963">Cytoplasm</keyword>
<dbReference type="PROSITE" id="PS50110">
    <property type="entry name" value="RESPONSE_REGULATORY"/>
    <property type="match status" value="1"/>
</dbReference>
<dbReference type="Pfam" id="PF00072">
    <property type="entry name" value="Response_reg"/>
    <property type="match status" value="1"/>
</dbReference>
<dbReference type="GO" id="GO:0000155">
    <property type="term" value="F:phosphorelay sensor kinase activity"/>
    <property type="evidence" value="ECO:0007669"/>
    <property type="project" value="InterPro"/>
</dbReference>
<dbReference type="PANTHER" id="PTHR45339">
    <property type="entry name" value="HYBRID SIGNAL TRANSDUCTION HISTIDINE KINASE J"/>
    <property type="match status" value="1"/>
</dbReference>
<dbReference type="InterPro" id="IPR035965">
    <property type="entry name" value="PAS-like_dom_sf"/>
</dbReference>